<dbReference type="InterPro" id="IPR016169">
    <property type="entry name" value="FAD-bd_PCMH_sub2"/>
</dbReference>
<dbReference type="Gene3D" id="3.40.462.20">
    <property type="match status" value="1"/>
</dbReference>
<dbReference type="Gene3D" id="3.30.43.10">
    <property type="entry name" value="Uridine Diphospho-n-acetylenolpyruvylglucosamine Reductase, domain 2"/>
    <property type="match status" value="1"/>
</dbReference>
<protein>
    <submittedName>
        <fullName evidence="7">FAD linked oxidase domain protein</fullName>
    </submittedName>
    <submittedName>
        <fullName evidence="8">FAD/FMN-containing dehydrogenase</fullName>
    </submittedName>
</protein>
<evidence type="ECO:0000256" key="3">
    <source>
        <dbReference type="ARBA" id="ARBA00022630"/>
    </source>
</evidence>
<dbReference type="Pfam" id="PF08031">
    <property type="entry name" value="BBE"/>
    <property type="match status" value="1"/>
</dbReference>
<evidence type="ECO:0000256" key="2">
    <source>
        <dbReference type="ARBA" id="ARBA00005466"/>
    </source>
</evidence>
<reference evidence="7" key="1">
    <citation type="submission" date="2014-05" db="EMBL/GenBank/DDBJ databases">
        <authorList>
            <person name="Horn Fabian"/>
        </authorList>
    </citation>
    <scope>NUCLEOTIDE SEQUENCE</scope>
</reference>
<dbReference type="InterPro" id="IPR012951">
    <property type="entry name" value="BBE"/>
</dbReference>
<keyword evidence="3" id="KW-0285">Flavoprotein</keyword>
<comment type="similarity">
    <text evidence="2">Belongs to the oxygen-dependent FAD-linked oxidoreductase family.</text>
</comment>
<dbReference type="Proteomes" id="UP000756710">
    <property type="component" value="Unassembled WGS sequence"/>
</dbReference>
<dbReference type="GO" id="GO:0071949">
    <property type="term" value="F:FAD binding"/>
    <property type="evidence" value="ECO:0007669"/>
    <property type="project" value="InterPro"/>
</dbReference>
<dbReference type="InterPro" id="IPR050416">
    <property type="entry name" value="FAD-linked_Oxidoreductase"/>
</dbReference>
<dbReference type="EMBL" id="JAGGLR010000048">
    <property type="protein sequence ID" value="MBP2068674.1"/>
    <property type="molecule type" value="Genomic_DNA"/>
</dbReference>
<evidence type="ECO:0000256" key="5">
    <source>
        <dbReference type="ARBA" id="ARBA00023002"/>
    </source>
</evidence>
<comment type="cofactor">
    <cofactor evidence="1">
        <name>FAD</name>
        <dbReference type="ChEBI" id="CHEBI:57692"/>
    </cofactor>
</comment>
<dbReference type="Pfam" id="PF01565">
    <property type="entry name" value="FAD_binding_4"/>
    <property type="match status" value="1"/>
</dbReference>
<dbReference type="InterPro" id="IPR016166">
    <property type="entry name" value="FAD-bd_PCMH"/>
</dbReference>
<dbReference type="Gene3D" id="3.30.465.10">
    <property type="match status" value="1"/>
</dbReference>
<reference evidence="8 9" key="2">
    <citation type="submission" date="2021-03" db="EMBL/GenBank/DDBJ databases">
        <title>Genomic Encyclopedia of Type Strains, Phase IV (KMG-IV): sequencing the most valuable type-strain genomes for metagenomic binning, comparative biology and taxonomic classification.</title>
        <authorList>
            <person name="Goeker M."/>
        </authorList>
    </citation>
    <scope>NUCLEOTIDE SEQUENCE [LARGE SCALE GENOMIC DNA]</scope>
    <source>
        <strain evidence="8 9">DSM 41954</strain>
    </source>
</reference>
<evidence type="ECO:0000259" key="6">
    <source>
        <dbReference type="PROSITE" id="PS51387"/>
    </source>
</evidence>
<dbReference type="PANTHER" id="PTHR42973:SF39">
    <property type="entry name" value="FAD-BINDING PCMH-TYPE DOMAIN-CONTAINING PROTEIN"/>
    <property type="match status" value="1"/>
</dbReference>
<name>A0A060ZM71_9ACTN</name>
<keyword evidence="4" id="KW-0274">FAD</keyword>
<dbReference type="SUPFAM" id="SSF56176">
    <property type="entry name" value="FAD-binding/transporter-associated domain-like"/>
    <property type="match status" value="1"/>
</dbReference>
<proteinExistence type="inferred from homology"/>
<sequence length="458" mass="47578">MTTSTDKRIDRLADTLRRTIDNGQVVTSGSAYDAGVNVWNGAVAHRPDVVVRCATPADARTAVLAAREHGVPLSVRGGGHDWAGRALTDGGLTIDLSGMRAVRVDPDTAVAEVAGGATGADLARAAQLFGLTAATGTVGTVGMAGLSLGGGYGPLSGRFGLALDNVLSADVVLADGSLVTADAEREPELLWALRGGGGNFGLVTAMRVQLHRTPTLLSGQILFPWAQASAVLARLAEFAPEGPDELTVQCGVLAGPDGAPAVFVMPTWSGDDARAGEETLARLTALGEPLVAQLGPTTGHDMLASTDAMFPYGKHVEIRTRTVPALTSAVRAALLDAGDTLTSPLSAVSLHSLHGIASRIPATDTAFGNRTPHLMVETIARWEPGDPREPEHRAWARDVSAVLESEAMPGGYPNLLGPDETRQIAHAYGPNTERLLAAKHRFDPDGVFRAIPLPVPSV</sequence>
<organism evidence="7">
    <name type="scientific">Streptomyces iranensis</name>
    <dbReference type="NCBI Taxonomy" id="576784"/>
    <lineage>
        <taxon>Bacteria</taxon>
        <taxon>Bacillati</taxon>
        <taxon>Actinomycetota</taxon>
        <taxon>Actinomycetes</taxon>
        <taxon>Kitasatosporales</taxon>
        <taxon>Streptomycetaceae</taxon>
        <taxon>Streptomyces</taxon>
        <taxon>Streptomyces violaceusniger group</taxon>
    </lineage>
</organism>
<dbReference type="PROSITE" id="PS51387">
    <property type="entry name" value="FAD_PCMH"/>
    <property type="match status" value="1"/>
</dbReference>
<dbReference type="InterPro" id="IPR016167">
    <property type="entry name" value="FAD-bd_PCMH_sub1"/>
</dbReference>
<dbReference type="GO" id="GO:0016491">
    <property type="term" value="F:oxidoreductase activity"/>
    <property type="evidence" value="ECO:0007669"/>
    <property type="project" value="UniProtKB-KW"/>
</dbReference>
<keyword evidence="5" id="KW-0560">Oxidoreductase</keyword>
<evidence type="ECO:0000313" key="8">
    <source>
        <dbReference type="EMBL" id="MBP2068674.1"/>
    </source>
</evidence>
<evidence type="ECO:0000313" key="9">
    <source>
        <dbReference type="Proteomes" id="UP000756710"/>
    </source>
</evidence>
<dbReference type="EMBL" id="LK022848">
    <property type="protein sequence ID" value="CDR06869.1"/>
    <property type="molecule type" value="Genomic_DNA"/>
</dbReference>
<evidence type="ECO:0000256" key="4">
    <source>
        <dbReference type="ARBA" id="ARBA00022827"/>
    </source>
</evidence>
<dbReference type="HOGENOM" id="CLU_018354_10_0_11"/>
<dbReference type="InterPro" id="IPR036318">
    <property type="entry name" value="FAD-bd_PCMH-like_sf"/>
</dbReference>
<evidence type="ECO:0000256" key="1">
    <source>
        <dbReference type="ARBA" id="ARBA00001974"/>
    </source>
</evidence>
<dbReference type="AlphaFoldDB" id="A0A060ZM71"/>
<keyword evidence="9" id="KW-1185">Reference proteome</keyword>
<evidence type="ECO:0000313" key="7">
    <source>
        <dbReference type="EMBL" id="CDR06869.1"/>
    </source>
</evidence>
<dbReference type="RefSeq" id="WP_052701378.1">
    <property type="nucleotide sequence ID" value="NZ_BAABDR010000058.1"/>
</dbReference>
<feature type="domain" description="FAD-binding PCMH-type" evidence="6">
    <location>
        <begin position="43"/>
        <end position="213"/>
    </location>
</feature>
<dbReference type="InterPro" id="IPR006094">
    <property type="entry name" value="Oxid_FAD_bind_N"/>
</dbReference>
<accession>A0A060ZM71</accession>
<dbReference type="PANTHER" id="PTHR42973">
    <property type="entry name" value="BINDING OXIDOREDUCTASE, PUTATIVE (AFU_ORTHOLOGUE AFUA_1G17690)-RELATED"/>
    <property type="match status" value="1"/>
</dbReference>
<gene>
    <name evidence="8" type="ORF">J2Z30_009756</name>
    <name evidence="7" type="ORF">SIRAN3737</name>
</gene>